<feature type="transmembrane region" description="Helical" evidence="6">
    <location>
        <begin position="307"/>
        <end position="326"/>
    </location>
</feature>
<keyword evidence="2" id="KW-1003">Cell membrane</keyword>
<dbReference type="RefSeq" id="WP_146444048.1">
    <property type="nucleotide sequence ID" value="NZ_SJPR01000001.1"/>
</dbReference>
<sequence length="392" mass="41861">MTARLITEVALIGLRRMWHAKLELLLVFVVPVVFFTIFAMIFTGGVGSGRTTKIKLAVENLDRGAVGEQLTERLAASDAVRIVDGLEGADDPLDRARDAVLHGQAAVSLVVPEGWTASLEAGAPERLFLLYDSSDQVAPKVMTALVQETIGAILTDRAAERAETLAAQGVRAPTPPPLPAVDAIDLLAEGKANPTVAMYAAGIAVMFLLFSATGAAGSLLEEEETQTLERLLASRLTMSHVLAGKWLQLTLVGAVQVSVMFAWAQIAFGLDVLRRLDGFLIMTVTTAAAAAALALLLAAACRTRAQLNAVSVILVLTMSALGGSMIPRYLMSESMQQYGRVTFNAWAIDGYTKLFWRDQPTVELWPELAVMAGSAVVMLVVARGLATRWESA</sequence>
<keyword evidence="4 6" id="KW-1133">Transmembrane helix</keyword>
<organism evidence="8 9">
    <name type="scientific">Botrimarina colliarenosi</name>
    <dbReference type="NCBI Taxonomy" id="2528001"/>
    <lineage>
        <taxon>Bacteria</taxon>
        <taxon>Pseudomonadati</taxon>
        <taxon>Planctomycetota</taxon>
        <taxon>Planctomycetia</taxon>
        <taxon>Pirellulales</taxon>
        <taxon>Lacipirellulaceae</taxon>
        <taxon>Botrimarina</taxon>
    </lineage>
</organism>
<feature type="transmembrane region" description="Helical" evidence="6">
    <location>
        <begin position="196"/>
        <end position="220"/>
    </location>
</feature>
<evidence type="ECO:0000256" key="5">
    <source>
        <dbReference type="ARBA" id="ARBA00023136"/>
    </source>
</evidence>
<dbReference type="AlphaFoldDB" id="A0A5C6ALN0"/>
<dbReference type="OrthoDB" id="3078158at2"/>
<feature type="transmembrane region" description="Helical" evidence="6">
    <location>
        <begin position="278"/>
        <end position="300"/>
    </location>
</feature>
<accession>A0A5C6ALN0</accession>
<comment type="subcellular location">
    <subcellularLocation>
        <location evidence="1">Cell membrane</location>
        <topology evidence="1">Multi-pass membrane protein</topology>
    </subcellularLocation>
</comment>
<dbReference type="Gene3D" id="3.40.1710.10">
    <property type="entry name" value="abc type-2 transporter like domain"/>
    <property type="match status" value="1"/>
</dbReference>
<keyword evidence="9" id="KW-1185">Reference proteome</keyword>
<proteinExistence type="predicted"/>
<dbReference type="PANTHER" id="PTHR30294">
    <property type="entry name" value="MEMBRANE COMPONENT OF ABC TRANSPORTER YHHJ-RELATED"/>
    <property type="match status" value="1"/>
</dbReference>
<feature type="domain" description="ABC-2 type transporter transmembrane" evidence="7">
    <location>
        <begin position="24"/>
        <end position="382"/>
    </location>
</feature>
<dbReference type="EMBL" id="SJPR01000001">
    <property type="protein sequence ID" value="TWU00367.1"/>
    <property type="molecule type" value="Genomic_DNA"/>
</dbReference>
<dbReference type="GO" id="GO:0005886">
    <property type="term" value="C:plasma membrane"/>
    <property type="evidence" value="ECO:0007669"/>
    <property type="project" value="UniProtKB-SubCell"/>
</dbReference>
<dbReference type="Pfam" id="PF12698">
    <property type="entry name" value="ABC2_membrane_3"/>
    <property type="match status" value="1"/>
</dbReference>
<dbReference type="Proteomes" id="UP000317421">
    <property type="component" value="Unassembled WGS sequence"/>
</dbReference>
<name>A0A5C6ALN0_9BACT</name>
<comment type="caution">
    <text evidence="8">The sequence shown here is derived from an EMBL/GenBank/DDBJ whole genome shotgun (WGS) entry which is preliminary data.</text>
</comment>
<feature type="transmembrane region" description="Helical" evidence="6">
    <location>
        <begin position="364"/>
        <end position="386"/>
    </location>
</feature>
<evidence type="ECO:0000313" key="9">
    <source>
        <dbReference type="Proteomes" id="UP000317421"/>
    </source>
</evidence>
<dbReference type="PANTHER" id="PTHR30294:SF38">
    <property type="entry name" value="TRANSPORT PERMEASE PROTEIN"/>
    <property type="match status" value="1"/>
</dbReference>
<feature type="transmembrane region" description="Helical" evidence="6">
    <location>
        <begin position="24"/>
        <end position="46"/>
    </location>
</feature>
<evidence type="ECO:0000313" key="8">
    <source>
        <dbReference type="EMBL" id="TWU00367.1"/>
    </source>
</evidence>
<keyword evidence="5 6" id="KW-0472">Membrane</keyword>
<reference evidence="8 9" key="1">
    <citation type="submission" date="2019-02" db="EMBL/GenBank/DDBJ databases">
        <title>Deep-cultivation of Planctomycetes and their phenomic and genomic characterization uncovers novel biology.</title>
        <authorList>
            <person name="Wiegand S."/>
            <person name="Jogler M."/>
            <person name="Boedeker C."/>
            <person name="Pinto D."/>
            <person name="Vollmers J."/>
            <person name="Rivas-Marin E."/>
            <person name="Kohn T."/>
            <person name="Peeters S.H."/>
            <person name="Heuer A."/>
            <person name="Rast P."/>
            <person name="Oberbeckmann S."/>
            <person name="Bunk B."/>
            <person name="Jeske O."/>
            <person name="Meyerdierks A."/>
            <person name="Storesund J.E."/>
            <person name="Kallscheuer N."/>
            <person name="Luecker S."/>
            <person name="Lage O.M."/>
            <person name="Pohl T."/>
            <person name="Merkel B.J."/>
            <person name="Hornburger P."/>
            <person name="Mueller R.-W."/>
            <person name="Bruemmer F."/>
            <person name="Labrenz M."/>
            <person name="Spormann A.M."/>
            <person name="Op Den Camp H."/>
            <person name="Overmann J."/>
            <person name="Amann R."/>
            <person name="Jetten M.S.M."/>
            <person name="Mascher T."/>
            <person name="Medema M.H."/>
            <person name="Devos D.P."/>
            <person name="Kaster A.-K."/>
            <person name="Ovreas L."/>
            <person name="Rohde M."/>
            <person name="Galperin M.Y."/>
            <person name="Jogler C."/>
        </authorList>
    </citation>
    <scope>NUCLEOTIDE SEQUENCE [LARGE SCALE GENOMIC DNA]</scope>
    <source>
        <strain evidence="8 9">Pla108</strain>
    </source>
</reference>
<feature type="transmembrane region" description="Helical" evidence="6">
    <location>
        <begin position="241"/>
        <end position="266"/>
    </location>
</feature>
<protein>
    <submittedName>
        <fullName evidence="8">ABC-2 family transporter protein</fullName>
    </submittedName>
</protein>
<evidence type="ECO:0000256" key="2">
    <source>
        <dbReference type="ARBA" id="ARBA00022475"/>
    </source>
</evidence>
<gene>
    <name evidence="8" type="ORF">Pla108_13160</name>
</gene>
<dbReference type="InterPro" id="IPR051449">
    <property type="entry name" value="ABC-2_transporter_component"/>
</dbReference>
<evidence type="ECO:0000259" key="7">
    <source>
        <dbReference type="Pfam" id="PF12698"/>
    </source>
</evidence>
<evidence type="ECO:0000256" key="4">
    <source>
        <dbReference type="ARBA" id="ARBA00022989"/>
    </source>
</evidence>
<dbReference type="InterPro" id="IPR013525">
    <property type="entry name" value="ABC2_TM"/>
</dbReference>
<keyword evidence="3 6" id="KW-0812">Transmembrane</keyword>
<evidence type="ECO:0000256" key="6">
    <source>
        <dbReference type="SAM" id="Phobius"/>
    </source>
</evidence>
<evidence type="ECO:0000256" key="3">
    <source>
        <dbReference type="ARBA" id="ARBA00022692"/>
    </source>
</evidence>
<evidence type="ECO:0000256" key="1">
    <source>
        <dbReference type="ARBA" id="ARBA00004651"/>
    </source>
</evidence>
<dbReference type="GO" id="GO:0140359">
    <property type="term" value="F:ABC-type transporter activity"/>
    <property type="evidence" value="ECO:0007669"/>
    <property type="project" value="InterPro"/>
</dbReference>